<dbReference type="InterPro" id="IPR025955">
    <property type="entry name" value="TraC/Conjuga_ATPase"/>
</dbReference>
<accession>A0A378QCP4</accession>
<dbReference type="InterPro" id="IPR043964">
    <property type="entry name" value="P-loop_TraG"/>
</dbReference>
<evidence type="ECO:0000313" key="3">
    <source>
        <dbReference type="Proteomes" id="UP000255102"/>
    </source>
</evidence>
<dbReference type="PANTHER" id="PTHR38467">
    <property type="match status" value="1"/>
</dbReference>
<dbReference type="SUPFAM" id="SSF52540">
    <property type="entry name" value="P-loop containing nucleoside triphosphate hydrolases"/>
    <property type="match status" value="1"/>
</dbReference>
<proteinExistence type="predicted"/>
<dbReference type="GO" id="GO:0005524">
    <property type="term" value="F:ATP binding"/>
    <property type="evidence" value="ECO:0007669"/>
    <property type="project" value="UniProtKB-KW"/>
</dbReference>
<evidence type="ECO:0000259" key="1">
    <source>
        <dbReference type="Pfam" id="PF19044"/>
    </source>
</evidence>
<dbReference type="Pfam" id="PF19044">
    <property type="entry name" value="P-loop_TraG"/>
    <property type="match status" value="1"/>
</dbReference>
<name>A0A378QCP4_9GAMM</name>
<keyword evidence="2" id="KW-0547">Nucleotide-binding</keyword>
<feature type="domain" description="TraG P-loop" evidence="1">
    <location>
        <begin position="476"/>
        <end position="812"/>
    </location>
</feature>
<protein>
    <submittedName>
        <fullName evidence="2">Conjugal transfer ATP-binding protein TraC</fullName>
    </submittedName>
</protein>
<dbReference type="PANTHER" id="PTHR38467:SF1">
    <property type="entry name" value="CONJUGATIVE TRANSFER: ASSEMBLY"/>
    <property type="match status" value="1"/>
</dbReference>
<dbReference type="Proteomes" id="UP000255102">
    <property type="component" value="Unassembled WGS sequence"/>
</dbReference>
<dbReference type="EMBL" id="UGPW01000002">
    <property type="protein sequence ID" value="STY98575.1"/>
    <property type="molecule type" value="Genomic_DNA"/>
</dbReference>
<dbReference type="InterPro" id="IPR053155">
    <property type="entry name" value="F-pilin_assembly_TraC"/>
</dbReference>
<dbReference type="AlphaFoldDB" id="A0A378QCP4"/>
<reference evidence="2 3" key="1">
    <citation type="submission" date="2018-06" db="EMBL/GenBank/DDBJ databases">
        <authorList>
            <consortium name="Pathogen Informatics"/>
            <person name="Doyle S."/>
        </authorList>
    </citation>
    <scope>NUCLEOTIDE SEQUENCE [LARGE SCALE GENOMIC DNA]</scope>
    <source>
        <strain evidence="2 3">NCTC11227</strain>
    </source>
</reference>
<dbReference type="Gene3D" id="1.10.8.730">
    <property type="match status" value="1"/>
</dbReference>
<dbReference type="RefSeq" id="WP_063515091.1">
    <property type="nucleotide sequence ID" value="NZ_CP011159.1"/>
</dbReference>
<organism evidence="2 3">
    <name type="scientific">Moraxella ovis</name>
    <dbReference type="NCBI Taxonomy" id="29433"/>
    <lineage>
        <taxon>Bacteria</taxon>
        <taxon>Pseudomonadati</taxon>
        <taxon>Pseudomonadota</taxon>
        <taxon>Gammaproteobacteria</taxon>
        <taxon>Moraxellales</taxon>
        <taxon>Moraxellaceae</taxon>
        <taxon>Moraxella</taxon>
    </lineage>
</organism>
<sequence length="867" mass="98765">MAKKFDFRKILGGLEEFIKSGIAKETNFSASMNDIRKLTSGVGFHQILPYEKYDTETKLFYNSENMGFCLIVSPQSGADEDMINRLNTMYSMIPANYGMQWSMLGSSSFDDDFDDFVSLRERTIEKGQGGDIFVQLAKQKAKYIKKNQGQPMFLGSNYSIKKTTLILSIYTKSDIENRYKVEEIINLRESIVSNLKSAYFQSEVLNPNGLIRFLWLIFNPECMFGEELRLGDIDFDTNKLIKSQVTQLGKVLTVRGKDIVFGELDGDSDEYYDINKDNRICARTLGVQRYPKWKALWQMEKATGDFFNNTLQYPCPYLITAGIYFLDRNETENRVILKYTRAKDNARSPMARFQPELAEQERDWSFVHHQLDNGKSICEIYHTITFFAPKNKMNQYEQVVNNIWQSMGFKLCSLETLQMPAFYSALPLTLNQDLRSDLKRFQLISTKTTLNAVDMSPILSEWSGFGDKVLCFFGRKGNPVFLDLYANDAGNYNLFVTGASGSGKSVLLGELINAYRGVGAKAYVIDNGRSFRNIVERQGGTFLDFDSRSNICINPFSWISGSENWENELEMLVPIYSRMAAPNSTLTDYQKALLREALTTVYSKYGDQGGVDAVIEELSSMKNELNVPDTEAFRLAKQLNPYSSKSHGAYGRFFNGVANLRLDGDMIGLELEELNNFKDLRKVVVLTLIMRVTAQMYLSRKQKKIIIIDEAWDLLGNDEDAAKFIEEGYRRVRKYGGIFCIGTQGIQDAVMNKAAGAAFSNADWKFFLRPDMDKLKEVIKDSLIALDDTKIRYLESLQTVQGKYSEMLITSPTGMNIVRHIADPYSLLLSASNQADYNEVEELRSQGYDATQVLNIMAQRRGMEIIQ</sequence>
<dbReference type="InterPro" id="IPR014117">
    <property type="entry name" value="TraC-F-type"/>
</dbReference>
<dbReference type="Pfam" id="PF11130">
    <property type="entry name" value="TraC_F_IV"/>
    <property type="match status" value="1"/>
</dbReference>
<keyword evidence="2" id="KW-0067">ATP-binding</keyword>
<dbReference type="Gene3D" id="3.40.50.300">
    <property type="entry name" value="P-loop containing nucleotide triphosphate hydrolases"/>
    <property type="match status" value="1"/>
</dbReference>
<gene>
    <name evidence="2" type="primary">traC</name>
    <name evidence="2" type="ORF">NCTC11227_02251</name>
</gene>
<dbReference type="NCBIfam" id="TIGR02746">
    <property type="entry name" value="TraC-F-type"/>
    <property type="match status" value="1"/>
</dbReference>
<evidence type="ECO:0000313" key="2">
    <source>
        <dbReference type="EMBL" id="STY98575.1"/>
    </source>
</evidence>
<dbReference type="InterPro" id="IPR027417">
    <property type="entry name" value="P-loop_NTPase"/>
</dbReference>